<dbReference type="InterPro" id="IPR010982">
    <property type="entry name" value="Lambda_DNA-bd_dom_sf"/>
</dbReference>
<comment type="caution">
    <text evidence="2">The sequence shown here is derived from an EMBL/GenBank/DDBJ whole genome shotgun (WGS) entry which is preliminary data.</text>
</comment>
<proteinExistence type="predicted"/>
<dbReference type="RefSeq" id="WP_320501126.1">
    <property type="nucleotide sequence ID" value="NZ_JAXCLX010000002.1"/>
</dbReference>
<dbReference type="SMART" id="SM00530">
    <property type="entry name" value="HTH_XRE"/>
    <property type="match status" value="1"/>
</dbReference>
<sequence length="83" mass="9651">MITSGEIRAARAYMGWTRQQLADRAKVALNSVTRMEMEQVDPRLDTLMAVRRTFEKHGIEFLSVVESREGIRIRQKSDRATKR</sequence>
<evidence type="ECO:0000259" key="1">
    <source>
        <dbReference type="PROSITE" id="PS50943"/>
    </source>
</evidence>
<gene>
    <name evidence="2" type="ORF">SMD31_11975</name>
</gene>
<dbReference type="Pfam" id="PF01381">
    <property type="entry name" value="HTH_3"/>
    <property type="match status" value="1"/>
</dbReference>
<dbReference type="CDD" id="cd00093">
    <property type="entry name" value="HTH_XRE"/>
    <property type="match status" value="1"/>
</dbReference>
<dbReference type="Proteomes" id="UP001271769">
    <property type="component" value="Unassembled WGS sequence"/>
</dbReference>
<protein>
    <submittedName>
        <fullName evidence="2">Helix-turn-helix domain-containing protein</fullName>
    </submittedName>
</protein>
<dbReference type="SUPFAM" id="SSF47413">
    <property type="entry name" value="lambda repressor-like DNA-binding domains"/>
    <property type="match status" value="1"/>
</dbReference>
<name>A0ABU5DZC1_9PROT</name>
<organism evidence="2 3">
    <name type="scientific">Dongia rigui</name>
    <dbReference type="NCBI Taxonomy" id="940149"/>
    <lineage>
        <taxon>Bacteria</taxon>
        <taxon>Pseudomonadati</taxon>
        <taxon>Pseudomonadota</taxon>
        <taxon>Alphaproteobacteria</taxon>
        <taxon>Rhodospirillales</taxon>
        <taxon>Dongiaceae</taxon>
        <taxon>Dongia</taxon>
    </lineage>
</organism>
<evidence type="ECO:0000313" key="2">
    <source>
        <dbReference type="EMBL" id="MDY0872651.1"/>
    </source>
</evidence>
<feature type="domain" description="HTH cro/C1-type" evidence="1">
    <location>
        <begin position="7"/>
        <end position="61"/>
    </location>
</feature>
<dbReference type="InterPro" id="IPR001387">
    <property type="entry name" value="Cro/C1-type_HTH"/>
</dbReference>
<accession>A0ABU5DZC1</accession>
<keyword evidence="3" id="KW-1185">Reference proteome</keyword>
<dbReference type="Gene3D" id="1.10.260.40">
    <property type="entry name" value="lambda repressor-like DNA-binding domains"/>
    <property type="match status" value="1"/>
</dbReference>
<reference evidence="2 3" key="1">
    <citation type="journal article" date="2013" name="Antonie Van Leeuwenhoek">
        <title>Dongia rigui sp. nov., isolated from freshwater of a large wetland in Korea.</title>
        <authorList>
            <person name="Baik K.S."/>
            <person name="Hwang Y.M."/>
            <person name="Choi J.S."/>
            <person name="Kwon J."/>
            <person name="Seong C.N."/>
        </authorList>
    </citation>
    <scope>NUCLEOTIDE SEQUENCE [LARGE SCALE GENOMIC DNA]</scope>
    <source>
        <strain evidence="2 3">04SU4-P</strain>
    </source>
</reference>
<dbReference type="EMBL" id="JAXCLX010000002">
    <property type="protein sequence ID" value="MDY0872651.1"/>
    <property type="molecule type" value="Genomic_DNA"/>
</dbReference>
<dbReference type="PROSITE" id="PS50943">
    <property type="entry name" value="HTH_CROC1"/>
    <property type="match status" value="1"/>
</dbReference>
<evidence type="ECO:0000313" key="3">
    <source>
        <dbReference type="Proteomes" id="UP001271769"/>
    </source>
</evidence>